<feature type="compositionally biased region" description="Low complexity" evidence="1">
    <location>
        <begin position="257"/>
        <end position="280"/>
    </location>
</feature>
<evidence type="ECO:0000313" key="4">
    <source>
        <dbReference type="EMBL" id="MBB4738094.1"/>
    </source>
</evidence>
<dbReference type="RefSeq" id="WP_185038411.1">
    <property type="nucleotide sequence ID" value="NZ_BAABFG010000005.1"/>
</dbReference>
<name>A0A7W7M5U2_9ACTN</name>
<feature type="region of interest" description="Disordered" evidence="1">
    <location>
        <begin position="134"/>
        <end position="280"/>
    </location>
</feature>
<dbReference type="EMBL" id="JACHNB010000001">
    <property type="protein sequence ID" value="MBB4738094.1"/>
    <property type="molecule type" value="Genomic_DNA"/>
</dbReference>
<dbReference type="AlphaFoldDB" id="A0A7W7M5U2"/>
<feature type="signal peptide" evidence="3">
    <location>
        <begin position="1"/>
        <end position="31"/>
    </location>
</feature>
<keyword evidence="2" id="KW-0472">Membrane</keyword>
<proteinExistence type="predicted"/>
<feature type="compositionally biased region" description="Low complexity" evidence="1">
    <location>
        <begin position="150"/>
        <end position="164"/>
    </location>
</feature>
<evidence type="ECO:0000313" key="5">
    <source>
        <dbReference type="Proteomes" id="UP000546162"/>
    </source>
</evidence>
<evidence type="ECO:0000256" key="2">
    <source>
        <dbReference type="SAM" id="Phobius"/>
    </source>
</evidence>
<evidence type="ECO:0000256" key="1">
    <source>
        <dbReference type="SAM" id="MobiDB-lite"/>
    </source>
</evidence>
<organism evidence="4 5">
    <name type="scientific">Actinoplanes octamycinicus</name>
    <dbReference type="NCBI Taxonomy" id="135948"/>
    <lineage>
        <taxon>Bacteria</taxon>
        <taxon>Bacillati</taxon>
        <taxon>Actinomycetota</taxon>
        <taxon>Actinomycetes</taxon>
        <taxon>Micromonosporales</taxon>
        <taxon>Micromonosporaceae</taxon>
        <taxon>Actinoplanes</taxon>
    </lineage>
</organism>
<keyword evidence="5" id="KW-1185">Reference proteome</keyword>
<feature type="transmembrane region" description="Helical" evidence="2">
    <location>
        <begin position="296"/>
        <end position="319"/>
    </location>
</feature>
<evidence type="ECO:0000256" key="3">
    <source>
        <dbReference type="SAM" id="SignalP"/>
    </source>
</evidence>
<gene>
    <name evidence="4" type="ORF">BJY16_001553</name>
</gene>
<accession>A0A7W7M5U2</accession>
<keyword evidence="2" id="KW-1133">Transmembrane helix</keyword>
<feature type="chain" id="PRO_5031180875" evidence="3">
    <location>
        <begin position="32"/>
        <end position="329"/>
    </location>
</feature>
<protein>
    <submittedName>
        <fullName evidence="4">Uncharacterized protein</fullName>
    </submittedName>
</protein>
<keyword evidence="2" id="KW-0812">Transmembrane</keyword>
<reference evidence="4 5" key="1">
    <citation type="submission" date="2020-08" db="EMBL/GenBank/DDBJ databases">
        <title>Sequencing the genomes of 1000 actinobacteria strains.</title>
        <authorList>
            <person name="Klenk H.-P."/>
        </authorList>
    </citation>
    <scope>NUCLEOTIDE SEQUENCE [LARGE SCALE GENOMIC DNA]</scope>
    <source>
        <strain evidence="4 5">DSM 45809</strain>
    </source>
</reference>
<sequence>MSRQFRYRMAALVASGLIFGVPLIATGTASAEQLEPGDRRVTFGGGMLGLSCDSKPSVEKMTVPADSTLHVINRTGHDARLELAGARKGVIPDDGAAEVVFRRGTTPVVLNPDCSDADDPVPMLVTAVPSAPATLPDPVPGGSSAGTLPSIIAGSSGFSSSAGSTGPDTRSPRSRPIRPATDAARAAQHRTGTPPAQPARAAHDTAASAPHDATTQKIKNKVSRTTTAGAPPFAGMPPGERQSLVPDDRASVTGVTSADASPSGAAAPDRGQDGPAAAPAAEPVAAIEPMRTGRPIGLLGLTAMVCVLGVLTAAIRAIVSQRASRANLA</sequence>
<keyword evidence="3" id="KW-0732">Signal</keyword>
<feature type="compositionally biased region" description="Low complexity" evidence="1">
    <location>
        <begin position="225"/>
        <end position="239"/>
    </location>
</feature>
<dbReference type="Proteomes" id="UP000546162">
    <property type="component" value="Unassembled WGS sequence"/>
</dbReference>
<comment type="caution">
    <text evidence="4">The sequence shown here is derived from an EMBL/GenBank/DDBJ whole genome shotgun (WGS) entry which is preliminary data.</text>
</comment>